<organism evidence="9 10">
    <name type="scientific">Purpureocillium lavendulum</name>
    <dbReference type="NCBI Taxonomy" id="1247861"/>
    <lineage>
        <taxon>Eukaryota</taxon>
        <taxon>Fungi</taxon>
        <taxon>Dikarya</taxon>
        <taxon>Ascomycota</taxon>
        <taxon>Pezizomycotina</taxon>
        <taxon>Sordariomycetes</taxon>
        <taxon>Hypocreomycetidae</taxon>
        <taxon>Hypocreales</taxon>
        <taxon>Ophiocordycipitaceae</taxon>
        <taxon>Purpureocillium</taxon>
    </lineage>
</organism>
<feature type="active site" description="Glycyl thioester intermediate" evidence="6">
    <location>
        <position position="1176"/>
    </location>
</feature>
<comment type="caution">
    <text evidence="9">The sequence shown here is derived from an EMBL/GenBank/DDBJ whole genome shotgun (WGS) entry which is preliminary data.</text>
</comment>
<evidence type="ECO:0000256" key="4">
    <source>
        <dbReference type="ARBA" id="ARBA00022679"/>
    </source>
</evidence>
<dbReference type="SUPFAM" id="SSF56204">
    <property type="entry name" value="Hect, E3 ligase catalytic domain"/>
    <property type="match status" value="1"/>
</dbReference>
<keyword evidence="10" id="KW-1185">Reference proteome</keyword>
<gene>
    <name evidence="9" type="ORF">O9K51_05621</name>
</gene>
<dbReference type="AlphaFoldDB" id="A0AB34FT80"/>
<dbReference type="CDD" id="cd23767">
    <property type="entry name" value="IQCD"/>
    <property type="match status" value="1"/>
</dbReference>
<dbReference type="GO" id="GO:0000209">
    <property type="term" value="P:protein polyubiquitination"/>
    <property type="evidence" value="ECO:0007669"/>
    <property type="project" value="InterPro"/>
</dbReference>
<dbReference type="Pfam" id="PF00632">
    <property type="entry name" value="HECT"/>
    <property type="match status" value="1"/>
</dbReference>
<sequence length="1208" mass="135647">MLLRDHASWPVDSFLRIGNTSSVSMFSTFTGNSRRPRNVNLSGQAGNPFANTSWSPAAVSSASKTVSDAQAEREKRQLERQRLKAAGRIQRVWRGHRSRHASADRWRAIFDDLYGSSSPIEPLQRIAVAFKLLIAFYSPRRVDDIQRVCLYCSDAQHAALDQIAPLDAHASRFQQLVAVLISTLYRLSPSARYVRITGTKRCRSSSSSSPRVGWKRLLTSDPSDASTQVEPLLRLIIRIASQLPETLPKSIDQLYNALAQLCRADGATQFAGLIAEAAIAPLKIAPSNDDSSAYRALAFSFLARSDLVQFESHIQAFSEGIDTAKLSRAIRAGYSTGPDSRTLTSKDDLLWLLAHFIDLNRLHMTSSDKFEILGALLPQLSSTASEINARFTTVTSPDTSPDTQSAPHVQPFPTYISQQLGSLVNNDGIARLLSDFSDCLTQGSNQTFQGASVLSGYILTLLQVFPGSADDIRMRLFLEQIPTSFGKVPTVKLLWGIVKHTSIFRKLKSELEKPIDILRRYLHGSSKLSDETIEEQEWRTVLLFLELYVFILRLSDDEDFFSGISNRIIDVNSSTSLLRSCSLSLEDVKALTIFLKNTAFALHYKANELSQSHHARDSAAKSRLDSYLGADTATREPVASTSLMSTLSPTRANLDSLRAILTTALRMLYERDSRKRFLPPGHWLMTGKLEQEDFINAVIAEEERQNQEEAEGSDDEATTADPMFGESGVYSTLAGQRLSRHARLERLRAEQVRSQRERRLAEMGPKLEILKHMPFVVPFETRVKIFRQFVYLDGARRDSNNPFPMFPPHPSARHHAKIRRGQLFDDAYKQFYQLGDGLKDPIQITFVDQFGTPEAGIDGGGVTKEFLTSVTSEAFQNELGMFTSNEQGLLFPNPTAADTKRELLRQYGLTEEDDEWQEVMTSLFKRFEFLGRIVGKCMYEGILVDLAFAGFFLLKWPSTGPKDENTYKGSINDLRDMDAELYQGMLTLKNYPGDVSDLGFDFTVEDQVSPPDQPVKTITRKLIANGDQTPVTNDNRLLYISYMARHRLVVQPSPQTTAFLRGLRAIIKPSWLSMFNQSELQRLVGGDSSEIDIEDLRRNTVYSGLYEIGDDNEEHPTIKLFWKVMEGFTDSQRRDVLKYVSSTPRAPLLGFSQLRPKFSIRDGGTDEQRLPSTSTCVNLLKLPRYSKEETLRERLLYAVTSGAGFDLS</sequence>
<evidence type="ECO:0000256" key="2">
    <source>
        <dbReference type="ARBA" id="ARBA00004906"/>
    </source>
</evidence>
<dbReference type="Gene3D" id="3.90.1750.10">
    <property type="entry name" value="Hect, E3 ligase catalytic domains"/>
    <property type="match status" value="1"/>
</dbReference>
<evidence type="ECO:0000313" key="10">
    <source>
        <dbReference type="Proteomes" id="UP001163105"/>
    </source>
</evidence>
<evidence type="ECO:0000313" key="9">
    <source>
        <dbReference type="EMBL" id="KAJ6442069.1"/>
    </source>
</evidence>
<dbReference type="InterPro" id="IPR035983">
    <property type="entry name" value="Hect_E3_ubiquitin_ligase"/>
</dbReference>
<dbReference type="FunFam" id="3.30.2160.10:FF:000002">
    <property type="entry name" value="Putative Ubiquitin-protein ligase E3C"/>
    <property type="match status" value="1"/>
</dbReference>
<dbReference type="FunFam" id="3.30.2410.10:FF:000017">
    <property type="entry name" value="E3 ubiquitin-protein ligase UPL7"/>
    <property type="match status" value="1"/>
</dbReference>
<evidence type="ECO:0000256" key="6">
    <source>
        <dbReference type="PROSITE-ProRule" id="PRU00104"/>
    </source>
</evidence>
<evidence type="ECO:0000256" key="5">
    <source>
        <dbReference type="ARBA" id="ARBA00022786"/>
    </source>
</evidence>
<dbReference type="GO" id="GO:0006511">
    <property type="term" value="P:ubiquitin-dependent protein catabolic process"/>
    <property type="evidence" value="ECO:0007669"/>
    <property type="project" value="TreeGrafter"/>
</dbReference>
<dbReference type="PROSITE" id="PS50096">
    <property type="entry name" value="IQ"/>
    <property type="match status" value="1"/>
</dbReference>
<dbReference type="InterPro" id="IPR044611">
    <property type="entry name" value="E3A/B/C-like"/>
</dbReference>
<dbReference type="GO" id="GO:0061630">
    <property type="term" value="F:ubiquitin protein ligase activity"/>
    <property type="evidence" value="ECO:0007669"/>
    <property type="project" value="UniProtKB-EC"/>
</dbReference>
<name>A0AB34FT80_9HYPO</name>
<dbReference type="SMART" id="SM00119">
    <property type="entry name" value="HECTc"/>
    <property type="match status" value="1"/>
</dbReference>
<feature type="region of interest" description="Disordered" evidence="7">
    <location>
        <begin position="704"/>
        <end position="726"/>
    </location>
</feature>
<evidence type="ECO:0000256" key="7">
    <source>
        <dbReference type="SAM" id="MobiDB-lite"/>
    </source>
</evidence>
<dbReference type="Gene3D" id="3.30.2410.10">
    <property type="entry name" value="Hect, E3 ligase catalytic domain"/>
    <property type="match status" value="1"/>
</dbReference>
<dbReference type="EMBL" id="JAQHRD010000004">
    <property type="protein sequence ID" value="KAJ6442069.1"/>
    <property type="molecule type" value="Genomic_DNA"/>
</dbReference>
<evidence type="ECO:0000256" key="1">
    <source>
        <dbReference type="ARBA" id="ARBA00000885"/>
    </source>
</evidence>
<comment type="pathway">
    <text evidence="2">Protein modification; protein ubiquitination.</text>
</comment>
<proteinExistence type="predicted"/>
<dbReference type="EC" id="2.3.2.26" evidence="3"/>
<dbReference type="Gene3D" id="3.30.2160.10">
    <property type="entry name" value="Hect, E3 ligase catalytic domain"/>
    <property type="match status" value="1"/>
</dbReference>
<dbReference type="PANTHER" id="PTHR45700">
    <property type="entry name" value="UBIQUITIN-PROTEIN LIGASE E3C"/>
    <property type="match status" value="1"/>
</dbReference>
<evidence type="ECO:0000256" key="3">
    <source>
        <dbReference type="ARBA" id="ARBA00012485"/>
    </source>
</evidence>
<dbReference type="CDD" id="cd00078">
    <property type="entry name" value="HECTc"/>
    <property type="match status" value="1"/>
</dbReference>
<dbReference type="PROSITE" id="PS50237">
    <property type="entry name" value="HECT"/>
    <property type="match status" value="1"/>
</dbReference>
<keyword evidence="5 6" id="KW-0833">Ubl conjugation pathway</keyword>
<comment type="catalytic activity">
    <reaction evidence="1">
        <text>S-ubiquitinyl-[E2 ubiquitin-conjugating enzyme]-L-cysteine + [acceptor protein]-L-lysine = [E2 ubiquitin-conjugating enzyme]-L-cysteine + N(6)-ubiquitinyl-[acceptor protein]-L-lysine.</text>
        <dbReference type="EC" id="2.3.2.26"/>
    </reaction>
</comment>
<protein>
    <recommendedName>
        <fullName evidence="3">HECT-type E3 ubiquitin transferase</fullName>
        <ecNumber evidence="3">2.3.2.26</ecNumber>
    </recommendedName>
</protein>
<dbReference type="PANTHER" id="PTHR45700:SF2">
    <property type="entry name" value="UBIQUITIN-PROTEIN LIGASE E3C"/>
    <property type="match status" value="1"/>
</dbReference>
<dbReference type="Proteomes" id="UP001163105">
    <property type="component" value="Unassembled WGS sequence"/>
</dbReference>
<accession>A0AB34FT80</accession>
<reference evidence="9" key="1">
    <citation type="submission" date="2023-01" db="EMBL/GenBank/DDBJ databases">
        <title>The growth and conidiation of Purpureocillium lavendulum are regulated by nitrogen source and histone H3K14 acetylation.</title>
        <authorList>
            <person name="Tang P."/>
            <person name="Han J."/>
            <person name="Zhang C."/>
            <person name="Tang P."/>
            <person name="Qi F."/>
            <person name="Zhang K."/>
            <person name="Liang L."/>
        </authorList>
    </citation>
    <scope>NUCLEOTIDE SEQUENCE</scope>
    <source>
        <strain evidence="9">YMF1.00683</strain>
    </source>
</reference>
<feature type="domain" description="HECT" evidence="8">
    <location>
        <begin position="838"/>
        <end position="1208"/>
    </location>
</feature>
<dbReference type="InterPro" id="IPR000569">
    <property type="entry name" value="HECT_dom"/>
</dbReference>
<evidence type="ECO:0000259" key="8">
    <source>
        <dbReference type="PROSITE" id="PS50237"/>
    </source>
</evidence>
<keyword evidence="4" id="KW-0808">Transferase</keyword>
<feature type="compositionally biased region" description="Acidic residues" evidence="7">
    <location>
        <begin position="708"/>
        <end position="718"/>
    </location>
</feature>